<dbReference type="InterPro" id="IPR004367">
    <property type="entry name" value="Cyclin_C-dom"/>
</dbReference>
<evidence type="ECO:0000256" key="4">
    <source>
        <dbReference type="ARBA" id="ARBA00023127"/>
    </source>
</evidence>
<evidence type="ECO:0000256" key="3">
    <source>
        <dbReference type="ARBA" id="ARBA00022618"/>
    </source>
</evidence>
<evidence type="ECO:0000256" key="7">
    <source>
        <dbReference type="RuleBase" id="RU000383"/>
    </source>
</evidence>
<dbReference type="EMBL" id="JAAARO010000009">
    <property type="protein sequence ID" value="KAF5742223.1"/>
    <property type="molecule type" value="Genomic_DNA"/>
</dbReference>
<dbReference type="Gene3D" id="1.10.472.10">
    <property type="entry name" value="Cyclin-like"/>
    <property type="match status" value="2"/>
</dbReference>
<gene>
    <name evidence="11" type="ORF">HS088_TW09G00267</name>
</gene>
<dbReference type="SMART" id="SM00385">
    <property type="entry name" value="CYCLIN"/>
    <property type="match status" value="1"/>
</dbReference>
<accession>A0A7J7D7C6</accession>
<protein>
    <recommendedName>
        <fullName evidence="6">B-like cyclin</fullName>
    </recommendedName>
</protein>
<dbReference type="Gene3D" id="3.40.50.300">
    <property type="entry name" value="P-loop containing nucleotide triphosphate hydrolases"/>
    <property type="match status" value="1"/>
</dbReference>
<keyword evidence="5" id="KW-0131">Cell cycle</keyword>
<keyword evidence="12" id="KW-1185">Reference proteome</keyword>
<feature type="domain" description="Cyclin-like" evidence="9">
    <location>
        <begin position="15"/>
        <end position="101"/>
    </location>
</feature>
<dbReference type="InterPro" id="IPR002182">
    <property type="entry name" value="NB-ARC"/>
</dbReference>
<dbReference type="GO" id="GO:0051301">
    <property type="term" value="P:cell division"/>
    <property type="evidence" value="ECO:0007669"/>
    <property type="project" value="UniProtKB-KW"/>
</dbReference>
<dbReference type="SUPFAM" id="SSF52540">
    <property type="entry name" value="P-loop containing nucleoside triphosphate hydrolases"/>
    <property type="match status" value="1"/>
</dbReference>
<dbReference type="FunCoup" id="A0A7J7D7C6">
    <property type="interactions" value="585"/>
</dbReference>
<dbReference type="SMART" id="SM01332">
    <property type="entry name" value="Cyclin_C"/>
    <property type="match status" value="1"/>
</dbReference>
<comment type="subunit">
    <text evidence="2">Interacts with the CDC2 protein kinase to form a serine/threonine kinase holoenzyme complex also known as maturation promoting factor (MPF). The cyclin subunit imparts substrate specificity to the complex.</text>
</comment>
<dbReference type="SUPFAM" id="SSF47954">
    <property type="entry name" value="Cyclin-like"/>
    <property type="match status" value="2"/>
</dbReference>
<evidence type="ECO:0000256" key="1">
    <source>
        <dbReference type="ARBA" id="ARBA00009065"/>
    </source>
</evidence>
<dbReference type="PANTHER" id="PTHR10177">
    <property type="entry name" value="CYCLINS"/>
    <property type="match status" value="1"/>
</dbReference>
<feature type="compositionally biased region" description="Polar residues" evidence="8">
    <location>
        <begin position="302"/>
        <end position="315"/>
    </location>
</feature>
<dbReference type="FunFam" id="1.10.472.10:FF:000060">
    <property type="entry name" value="D6-type cyclin"/>
    <property type="match status" value="1"/>
</dbReference>
<dbReference type="InterPro" id="IPR006671">
    <property type="entry name" value="Cyclin_N"/>
</dbReference>
<dbReference type="InterPro" id="IPR027417">
    <property type="entry name" value="P-loop_NTPase"/>
</dbReference>
<evidence type="ECO:0000313" key="12">
    <source>
        <dbReference type="Proteomes" id="UP000593562"/>
    </source>
</evidence>
<feature type="region of interest" description="Disordered" evidence="8">
    <location>
        <begin position="287"/>
        <end position="321"/>
    </location>
</feature>
<feature type="domain" description="Cyclin C-terminal" evidence="10">
    <location>
        <begin position="110"/>
        <end position="242"/>
    </location>
</feature>
<sequence>MAMTIKGGPRRSFAVVVGQAQYSCDLDPLVAYLAVNYIDRFMSKKEIQQGKPWVLKLLVASCLSLAAKMMNTHFSASDFQREQGFIFDTKTINQMELLVLNALDWRMRSITPFSFLSFFISLLEPKDPPLKQALKDRASEFIFKAQHEIKLLEFEPSIIAASSLIVASHELLPMQYSSSFKTSILSCQHVNKEKLLACSNAMQEMVERAGYESVSSTRTALSVLDQHYNKSVTDTSTSTSTITSVGMSMTPGKREIKRRKLNNHFNENKLYSLYNIRRKLHNIKDEFSMKPPNEAPNGITIPDQNNDTSTSNQGEVSRSSSLLVDASSNVHGFEDELISIEMMLRERGNDDEFKAVGVVGMTGVGKSTLCRELVNREDMRSQFLPRIWVSLSKKENEAGDRNKALVKRMLDSLGVEEGIIESIFNEHALEGLICALYQQLRGKRLLIVFDDGMDTDACDGKWDACLGYDLPKERGGAVKNLHRLQPRSDPESCWSIFIDAVGRDGVVFNLPNVRSEEGNNKQVCWPSISCENDGADHE</sequence>
<dbReference type="Pfam" id="PF00134">
    <property type="entry name" value="Cyclin_N"/>
    <property type="match status" value="1"/>
</dbReference>
<organism evidence="11 12">
    <name type="scientific">Tripterygium wilfordii</name>
    <name type="common">Thunder God vine</name>
    <dbReference type="NCBI Taxonomy" id="458696"/>
    <lineage>
        <taxon>Eukaryota</taxon>
        <taxon>Viridiplantae</taxon>
        <taxon>Streptophyta</taxon>
        <taxon>Embryophyta</taxon>
        <taxon>Tracheophyta</taxon>
        <taxon>Spermatophyta</taxon>
        <taxon>Magnoliopsida</taxon>
        <taxon>eudicotyledons</taxon>
        <taxon>Gunneridae</taxon>
        <taxon>Pentapetalae</taxon>
        <taxon>rosids</taxon>
        <taxon>fabids</taxon>
        <taxon>Celastrales</taxon>
        <taxon>Celastraceae</taxon>
        <taxon>Tripterygium</taxon>
    </lineage>
</organism>
<dbReference type="Pfam" id="PF00931">
    <property type="entry name" value="NB-ARC"/>
    <property type="match status" value="1"/>
</dbReference>
<proteinExistence type="inferred from homology"/>
<evidence type="ECO:0000256" key="2">
    <source>
        <dbReference type="ARBA" id="ARBA00011177"/>
    </source>
</evidence>
<evidence type="ECO:0000256" key="5">
    <source>
        <dbReference type="ARBA" id="ARBA00023306"/>
    </source>
</evidence>
<dbReference type="Proteomes" id="UP000593562">
    <property type="component" value="Unassembled WGS sequence"/>
</dbReference>
<evidence type="ECO:0000256" key="6">
    <source>
        <dbReference type="ARBA" id="ARBA00032263"/>
    </source>
</evidence>
<dbReference type="InterPro" id="IPR039361">
    <property type="entry name" value="Cyclin"/>
</dbReference>
<dbReference type="CDD" id="cd20544">
    <property type="entry name" value="CYCLIN_AtCycD-like_rpt2"/>
    <property type="match status" value="1"/>
</dbReference>
<dbReference type="GO" id="GO:0043531">
    <property type="term" value="F:ADP binding"/>
    <property type="evidence" value="ECO:0007669"/>
    <property type="project" value="InterPro"/>
</dbReference>
<evidence type="ECO:0000259" key="10">
    <source>
        <dbReference type="SMART" id="SM01332"/>
    </source>
</evidence>
<dbReference type="PRINTS" id="PR00364">
    <property type="entry name" value="DISEASERSIST"/>
</dbReference>
<dbReference type="Pfam" id="PF02984">
    <property type="entry name" value="Cyclin_C"/>
    <property type="match status" value="1"/>
</dbReference>
<dbReference type="AlphaFoldDB" id="A0A7J7D7C6"/>
<keyword evidence="3" id="KW-0132">Cell division</keyword>
<dbReference type="InterPro" id="IPR013763">
    <property type="entry name" value="Cyclin-like_dom"/>
</dbReference>
<evidence type="ECO:0000313" key="11">
    <source>
        <dbReference type="EMBL" id="KAF5742223.1"/>
    </source>
</evidence>
<evidence type="ECO:0000256" key="8">
    <source>
        <dbReference type="SAM" id="MobiDB-lite"/>
    </source>
</evidence>
<dbReference type="InParanoid" id="A0A7J7D7C6"/>
<comment type="similarity">
    <text evidence="1">Belongs to the cyclin family. Cyclin D subfamily.</text>
</comment>
<reference evidence="11 12" key="1">
    <citation type="journal article" date="2020" name="Nat. Commun.">
        <title>Genome of Tripterygium wilfordii and identification of cytochrome P450 involved in triptolide biosynthesis.</title>
        <authorList>
            <person name="Tu L."/>
            <person name="Su P."/>
            <person name="Zhang Z."/>
            <person name="Gao L."/>
            <person name="Wang J."/>
            <person name="Hu T."/>
            <person name="Zhou J."/>
            <person name="Zhang Y."/>
            <person name="Zhao Y."/>
            <person name="Liu Y."/>
            <person name="Song Y."/>
            <person name="Tong Y."/>
            <person name="Lu Y."/>
            <person name="Yang J."/>
            <person name="Xu C."/>
            <person name="Jia M."/>
            <person name="Peters R.J."/>
            <person name="Huang L."/>
            <person name="Gao W."/>
        </authorList>
    </citation>
    <scope>NUCLEOTIDE SEQUENCE [LARGE SCALE GENOMIC DNA]</scope>
    <source>
        <strain evidence="12">cv. XIE 37</strain>
        <tissue evidence="11">Leaf</tissue>
    </source>
</reference>
<comment type="caution">
    <text evidence="11">The sequence shown here is derived from an EMBL/GenBank/DDBJ whole genome shotgun (WGS) entry which is preliminary data.</text>
</comment>
<name>A0A7J7D7C6_TRIWF</name>
<dbReference type="FunFam" id="1.10.472.10:FF:000040">
    <property type="entry name" value="D6-type cyclin"/>
    <property type="match status" value="1"/>
</dbReference>
<evidence type="ECO:0000259" key="9">
    <source>
        <dbReference type="SMART" id="SM00385"/>
    </source>
</evidence>
<dbReference type="InterPro" id="IPR036915">
    <property type="entry name" value="Cyclin-like_sf"/>
</dbReference>
<keyword evidence="4 7" id="KW-0195">Cyclin</keyword>